<accession>A0A2U1P3G8</accession>
<name>A0A2U1P3G8_ARTAN</name>
<dbReference type="AlphaFoldDB" id="A0A2U1P3G8"/>
<keyword evidence="1" id="KW-0808">Transferase</keyword>
<keyword evidence="2" id="KW-1185">Reference proteome</keyword>
<dbReference type="Proteomes" id="UP000245207">
    <property type="component" value="Unassembled WGS sequence"/>
</dbReference>
<protein>
    <submittedName>
        <fullName evidence="1">RNA-directed DNA polymerase, eukaryota, Reverse transcriptase zinc-binding domain protein</fullName>
    </submittedName>
</protein>
<comment type="caution">
    <text evidence="1">The sequence shown here is derived from an EMBL/GenBank/DDBJ whole genome shotgun (WGS) entry which is preliminary data.</text>
</comment>
<keyword evidence="1" id="KW-0695">RNA-directed DNA polymerase</keyword>
<sequence>MKIGEFVENGNWVWPQEWRVKFPMIAQLQSIDLEPLKDDQLMWRCNDGQLRNFSVRQAYNDLSNVDDKIIDVTIPRTSKGAFDQIKSLAE</sequence>
<organism evidence="1 2">
    <name type="scientific">Artemisia annua</name>
    <name type="common">Sweet wormwood</name>
    <dbReference type="NCBI Taxonomy" id="35608"/>
    <lineage>
        <taxon>Eukaryota</taxon>
        <taxon>Viridiplantae</taxon>
        <taxon>Streptophyta</taxon>
        <taxon>Embryophyta</taxon>
        <taxon>Tracheophyta</taxon>
        <taxon>Spermatophyta</taxon>
        <taxon>Magnoliopsida</taxon>
        <taxon>eudicotyledons</taxon>
        <taxon>Gunneridae</taxon>
        <taxon>Pentapetalae</taxon>
        <taxon>asterids</taxon>
        <taxon>campanulids</taxon>
        <taxon>Asterales</taxon>
        <taxon>Asteraceae</taxon>
        <taxon>Asteroideae</taxon>
        <taxon>Anthemideae</taxon>
        <taxon>Artemisiinae</taxon>
        <taxon>Artemisia</taxon>
    </lineage>
</organism>
<evidence type="ECO:0000313" key="2">
    <source>
        <dbReference type="Proteomes" id="UP000245207"/>
    </source>
</evidence>
<dbReference type="EMBL" id="PKPP01001738">
    <property type="protein sequence ID" value="PWA80311.1"/>
    <property type="molecule type" value="Genomic_DNA"/>
</dbReference>
<dbReference type="GO" id="GO:0003964">
    <property type="term" value="F:RNA-directed DNA polymerase activity"/>
    <property type="evidence" value="ECO:0007669"/>
    <property type="project" value="UniProtKB-KW"/>
</dbReference>
<keyword evidence="1" id="KW-0548">Nucleotidyltransferase</keyword>
<evidence type="ECO:0000313" key="1">
    <source>
        <dbReference type="EMBL" id="PWA80311.1"/>
    </source>
</evidence>
<reference evidence="1 2" key="1">
    <citation type="journal article" date="2018" name="Mol. Plant">
        <title>The genome of Artemisia annua provides insight into the evolution of Asteraceae family and artemisinin biosynthesis.</title>
        <authorList>
            <person name="Shen Q."/>
            <person name="Zhang L."/>
            <person name="Liao Z."/>
            <person name="Wang S."/>
            <person name="Yan T."/>
            <person name="Shi P."/>
            <person name="Liu M."/>
            <person name="Fu X."/>
            <person name="Pan Q."/>
            <person name="Wang Y."/>
            <person name="Lv Z."/>
            <person name="Lu X."/>
            <person name="Zhang F."/>
            <person name="Jiang W."/>
            <person name="Ma Y."/>
            <person name="Chen M."/>
            <person name="Hao X."/>
            <person name="Li L."/>
            <person name="Tang Y."/>
            <person name="Lv G."/>
            <person name="Zhou Y."/>
            <person name="Sun X."/>
            <person name="Brodelius P.E."/>
            <person name="Rose J.K.C."/>
            <person name="Tang K."/>
        </authorList>
    </citation>
    <scope>NUCLEOTIDE SEQUENCE [LARGE SCALE GENOMIC DNA]</scope>
    <source>
        <strain evidence="2">cv. Huhao1</strain>
        <tissue evidence="1">Leaf</tissue>
    </source>
</reference>
<proteinExistence type="predicted"/>
<gene>
    <name evidence="1" type="ORF">CTI12_AA197800</name>
</gene>